<dbReference type="Pfam" id="PF13511">
    <property type="entry name" value="DUF4124"/>
    <property type="match status" value="1"/>
</dbReference>
<dbReference type="InterPro" id="IPR025392">
    <property type="entry name" value="DUF4124"/>
</dbReference>
<gene>
    <name evidence="3" type="ORF">TAO_0545</name>
</gene>
<dbReference type="AlphaFoldDB" id="A0A1Q2SL91"/>
<dbReference type="OrthoDB" id="7062774at2"/>
<sequence>MPIIFLLLSLISLVTTGDIYKYTHPDGTVEYSDQPKRGAIETELRLPRVYAPLQPKDKDKAAHEETPPLPPQAVPSYRVSIVTPHNEVTIRENRGNVEVVLQVQPPPEADSGYTLQLLLDGRAVSKPQNRLRYPLTDIDRGVHTLQAGLFDPSRILVAKSDLITFYMQRMSILFHNTGTNNPGGVQMAPRAPQMPKMPGPPNSGGAVPP</sequence>
<feature type="region of interest" description="Disordered" evidence="1">
    <location>
        <begin position="178"/>
        <end position="209"/>
    </location>
</feature>
<accession>A0A1Q2SL91</accession>
<feature type="compositionally biased region" description="Pro residues" evidence="1">
    <location>
        <begin position="195"/>
        <end position="209"/>
    </location>
</feature>
<name>A0A1Q2SL91_9GAMM</name>
<dbReference type="EMBL" id="AP014836">
    <property type="protein sequence ID" value="BAW79915.1"/>
    <property type="molecule type" value="Genomic_DNA"/>
</dbReference>
<dbReference type="KEGG" id="ntt:TAO_0545"/>
<evidence type="ECO:0000259" key="2">
    <source>
        <dbReference type="Pfam" id="PF13511"/>
    </source>
</evidence>
<evidence type="ECO:0000313" key="3">
    <source>
        <dbReference type="EMBL" id="BAW79915.1"/>
    </source>
</evidence>
<proteinExistence type="predicted"/>
<dbReference type="RefSeq" id="WP_096526513.1">
    <property type="nucleotide sequence ID" value="NZ_AP014836.1"/>
</dbReference>
<evidence type="ECO:0000313" key="4">
    <source>
        <dbReference type="Proteomes" id="UP000243679"/>
    </source>
</evidence>
<reference evidence="3 4" key="1">
    <citation type="journal article" date="2017" name="ISME J.">
        <title>An acid-tolerant ammonia-oxidizing ?-proteobacterium from soil.</title>
        <authorList>
            <person name="Hayatsu M."/>
            <person name="Tago K."/>
            <person name="Uchiyama I."/>
            <person name="Toyoda A."/>
            <person name="Wang Y."/>
            <person name="Shimomura Y."/>
            <person name="Okubo T."/>
            <person name="Kurisu F."/>
            <person name="Hirono Y."/>
            <person name="Nonaka K."/>
            <person name="Akiyama H."/>
            <person name="Itoh T."/>
            <person name="Takami H."/>
        </authorList>
    </citation>
    <scope>NUCLEOTIDE SEQUENCE [LARGE SCALE GENOMIC DNA]</scope>
    <source>
        <strain evidence="3 4">TAO100</strain>
    </source>
</reference>
<keyword evidence="4" id="KW-1185">Reference proteome</keyword>
<protein>
    <submittedName>
        <fullName evidence="3">Hypothetical conserved protein</fullName>
    </submittedName>
</protein>
<dbReference type="Proteomes" id="UP000243679">
    <property type="component" value="Chromosome"/>
</dbReference>
<feature type="domain" description="DUF4124" evidence="2">
    <location>
        <begin position="6"/>
        <end position="56"/>
    </location>
</feature>
<evidence type="ECO:0000256" key="1">
    <source>
        <dbReference type="SAM" id="MobiDB-lite"/>
    </source>
</evidence>
<organism evidence="3 4">
    <name type="scientific">Candidatus Nitrosoglobus terrae</name>
    <dbReference type="NCBI Taxonomy" id="1630141"/>
    <lineage>
        <taxon>Bacteria</taxon>
        <taxon>Pseudomonadati</taxon>
        <taxon>Pseudomonadota</taxon>
        <taxon>Gammaproteobacteria</taxon>
        <taxon>Chromatiales</taxon>
        <taxon>Chromatiaceae</taxon>
        <taxon>Candidatus Nitrosoglobus</taxon>
    </lineage>
</organism>